<organism evidence="3 4">
    <name type="scientific">Mycolicibacterium aromaticivorans JS19b1 = JCM 16368</name>
    <dbReference type="NCBI Taxonomy" id="1440774"/>
    <lineage>
        <taxon>Bacteria</taxon>
        <taxon>Bacillati</taxon>
        <taxon>Actinomycetota</taxon>
        <taxon>Actinomycetes</taxon>
        <taxon>Mycobacteriales</taxon>
        <taxon>Mycobacteriaceae</taxon>
        <taxon>Mycolicibacterium</taxon>
    </lineage>
</organism>
<sequence>MTLSAQLWSRNADLAADILAHPFVRGIADGSLPRRRFAAYIAQDAFFLESFARAYALALVRSPDTSTLLVLADLIAGVREELGLHASYASSWDIDMAGVEPLAATSAYTEFLLSTAATRPAEVVYAAMTPCMRLYAWLGQSLDADSAGPYSQWVQAYAAPEFDGIARQLENLLDEQSPDSPEVRSAYRRAMQLELGFFEAANNTDT</sequence>
<dbReference type="Pfam" id="PF03070">
    <property type="entry name" value="TENA_THI-4"/>
    <property type="match status" value="1"/>
</dbReference>
<dbReference type="PANTHER" id="PTHR43198:SF2">
    <property type="entry name" value="SI:CH1073-67J19.1-RELATED"/>
    <property type="match status" value="1"/>
</dbReference>
<dbReference type="Gene3D" id="1.20.910.10">
    <property type="entry name" value="Heme oxygenase-like"/>
    <property type="match status" value="1"/>
</dbReference>
<comment type="pathway">
    <text evidence="1">Cofactor biosynthesis; thiamine diphosphate biosynthesis.</text>
</comment>
<feature type="domain" description="Thiaminase-2/PQQC" evidence="2">
    <location>
        <begin position="13"/>
        <end position="197"/>
    </location>
</feature>
<dbReference type="SUPFAM" id="SSF48613">
    <property type="entry name" value="Heme oxygenase-like"/>
    <property type="match status" value="1"/>
</dbReference>
<proteinExistence type="predicted"/>
<protein>
    <submittedName>
        <fullName evidence="3">TenA family transcriptional regulator</fullName>
    </submittedName>
</protein>
<dbReference type="RefSeq" id="WP_036342109.1">
    <property type="nucleotide sequence ID" value="NZ_JALN02000001.1"/>
</dbReference>
<dbReference type="STRING" id="1440774.Y900_012750"/>
<dbReference type="AlphaFoldDB" id="A0A064CHJ1"/>
<evidence type="ECO:0000256" key="1">
    <source>
        <dbReference type="ARBA" id="ARBA00004948"/>
    </source>
</evidence>
<keyword evidence="4" id="KW-1185">Reference proteome</keyword>
<dbReference type="CDD" id="cd19368">
    <property type="entry name" value="TenA_C_AtTH2-like"/>
    <property type="match status" value="1"/>
</dbReference>
<dbReference type="eggNOG" id="COG0819">
    <property type="taxonomic scope" value="Bacteria"/>
</dbReference>
<dbReference type="EMBL" id="JALN02000001">
    <property type="protein sequence ID" value="KDE99780.1"/>
    <property type="molecule type" value="Genomic_DNA"/>
</dbReference>
<dbReference type="InterPro" id="IPR050967">
    <property type="entry name" value="Thiamine_Salvage_TenA"/>
</dbReference>
<evidence type="ECO:0000313" key="3">
    <source>
        <dbReference type="EMBL" id="KDE99780.1"/>
    </source>
</evidence>
<dbReference type="OrthoDB" id="34166at2"/>
<evidence type="ECO:0000313" key="4">
    <source>
        <dbReference type="Proteomes" id="UP000022835"/>
    </source>
</evidence>
<dbReference type="PANTHER" id="PTHR43198">
    <property type="entry name" value="BIFUNCTIONAL TH2 PROTEIN"/>
    <property type="match status" value="1"/>
</dbReference>
<dbReference type="GO" id="GO:0005829">
    <property type="term" value="C:cytosol"/>
    <property type="evidence" value="ECO:0007669"/>
    <property type="project" value="TreeGrafter"/>
</dbReference>
<accession>A0A064CHJ1</accession>
<dbReference type="Proteomes" id="UP000022835">
    <property type="component" value="Unassembled WGS sequence"/>
</dbReference>
<reference evidence="3" key="1">
    <citation type="submission" date="2014-05" db="EMBL/GenBank/DDBJ databases">
        <title>Genome sequence of Mycobacterium aromaticivorans strain JS19b1T (= DSM 45407T).</title>
        <authorList>
            <person name="Kwak Y."/>
            <person name="Park G.-S."/>
            <person name="Li Q.X."/>
            <person name="Lee S.-E."/>
            <person name="Shin J.-H."/>
        </authorList>
    </citation>
    <scope>NUCLEOTIDE SEQUENCE [LARGE SCALE GENOMIC DNA]</scope>
    <source>
        <strain evidence="3">JS19b1</strain>
    </source>
</reference>
<evidence type="ECO:0000259" key="2">
    <source>
        <dbReference type="Pfam" id="PF03070"/>
    </source>
</evidence>
<dbReference type="InterPro" id="IPR004305">
    <property type="entry name" value="Thiaminase-2/PQQC"/>
</dbReference>
<gene>
    <name evidence="3" type="ORF">Y900_012750</name>
</gene>
<comment type="caution">
    <text evidence="3">The sequence shown here is derived from an EMBL/GenBank/DDBJ whole genome shotgun (WGS) entry which is preliminary data.</text>
</comment>
<name>A0A064CHJ1_9MYCO</name>
<dbReference type="InterPro" id="IPR016084">
    <property type="entry name" value="Haem_Oase-like_multi-hlx"/>
</dbReference>